<reference evidence="1 2" key="1">
    <citation type="journal article" date="2016" name="Appl. Environ. Microbiol.">
        <title>Whole genome relationships among Francisella bacteria of diverse origin define new species and provide specific regions for detection.</title>
        <authorList>
            <person name="Challacombe J.F."/>
            <person name="Petersen J.M."/>
            <person name="Gallegos-Graves V."/>
            <person name="Hodge D."/>
            <person name="Pillai S."/>
            <person name="Kuske C.R."/>
        </authorList>
    </citation>
    <scope>NUCLEOTIDE SEQUENCE [LARGE SCALE GENOMIC DNA]</scope>
    <source>
        <strain evidence="2">TX07-7310</strain>
    </source>
</reference>
<dbReference type="EMBL" id="CP016796">
    <property type="protein sequence ID" value="API86945.1"/>
    <property type="molecule type" value="Genomic_DNA"/>
</dbReference>
<keyword evidence="2" id="KW-1185">Reference proteome</keyword>
<dbReference type="STRING" id="573570.F7310_06055"/>
<dbReference type="AlphaFoldDB" id="A0A1L4BSY5"/>
<dbReference type="InterPro" id="IPR027417">
    <property type="entry name" value="P-loop_NTPase"/>
</dbReference>
<dbReference type="KEGG" id="frx:F7310_06055"/>
<organism evidence="1 2">
    <name type="scientific">Francisella uliginis</name>
    <dbReference type="NCBI Taxonomy" id="573570"/>
    <lineage>
        <taxon>Bacteria</taxon>
        <taxon>Pseudomonadati</taxon>
        <taxon>Pseudomonadota</taxon>
        <taxon>Gammaproteobacteria</taxon>
        <taxon>Thiotrichales</taxon>
        <taxon>Francisellaceae</taxon>
        <taxon>Francisella</taxon>
    </lineage>
</organism>
<dbReference type="OrthoDB" id="9004810at2"/>
<protein>
    <submittedName>
        <fullName evidence="1">Uncharacterized protein</fullName>
    </submittedName>
</protein>
<dbReference type="SUPFAM" id="SSF52540">
    <property type="entry name" value="P-loop containing nucleoside triphosphate hydrolases"/>
    <property type="match status" value="1"/>
</dbReference>
<evidence type="ECO:0000313" key="1">
    <source>
        <dbReference type="EMBL" id="API86945.1"/>
    </source>
</evidence>
<evidence type="ECO:0000313" key="2">
    <source>
        <dbReference type="Proteomes" id="UP000184222"/>
    </source>
</evidence>
<name>A0A1L4BSY5_9GAMM</name>
<dbReference type="Proteomes" id="UP000184222">
    <property type="component" value="Chromosome"/>
</dbReference>
<proteinExistence type="predicted"/>
<accession>A0A1L4BSY5</accession>
<sequence>MLNNNVIIDLNYKDRETGQILRLKSIISNDFSVILGSPGSGKTQPLKKYEKSNPKVQFFKIVAGIKNLVLDDETEVLLLDGLDEFLLNDNCYKFFAQLKKFLNKSVKIVLTCRETEWTKELEDELNENYKTPKIYTIEPLNYRQQKELAFKYGIEDSFIETVDNKFLANPQMFSMILELWKNDKKDIKDKQTLFREFISLASDESNVLYKKYMLKEEDKLYRYLGYLAFFYIFSDMREFNDKSLKIIACDSYEREIIDKVIKTRLFSDRTFIHRPIAEFILAKFILKALDSEKLNFRRIQSYFIKDKVAIPKLKGTYAWIRTLNNKYDFEKINAYEQLIYGDIPKLEERKGFILQVKEESKKNPYFRYNLRNETSDIDTLSQEKALYSTEIENFLIDEFDKTKDLNNNYPMFIVNILTKGEAATKKYIISSIKNNSINEHFITCFMTLFKDDKTTLDFILDKVSKGNIADKNNHIKEQYISLLHDELRGNEIGKIISSYNYTDSYITIYFIEFDELDIVKQEEIIASLGQNITTSNKYIDNNIEKLIERFLVNIILAYCDNQISNEKAYQTFKKVRELFYKNDNRLANINIPTYRLNISQQKIVENLFEFFFEKYVEDILSSPPDRDGRYYFFNFDNYFFYDENIDKLKVFLLTVDKEYTENIKKELLINTLPYSNDSNLNKIITKAEEHDLKDWLEEKIKVRKQIREEDKLKQKQQSDAWTLAERKEIDGFINYISIRSDDDLYKNLQFMYYIANLFLFENNKLQKLPFDVKRRLNNLLQNFIYTKGVSHLTIESIVKEDFLDKRRYISNICFVSTYLNEDNLSKIPKDIKKYLYINALRYKYYKISTDSFLEYIENDIEFAIKTLNETVGIIIDEYFPEIKSFFGKYLDKDNIEDLKLFVGISADNKESLQNELAKQFLYKYANKLCVSEQDFSEFISISNLKEAKAIEKLIKNAEVNFDLDDACYLKEILMKNHKLFQCMDKIRLVSFIMKQFVSEKDFGTLNNYITKEYDLFLFLANNLFPCLSYMELSQLLELPYINKDIWGDKIYQRIQENRQISFKNHKYEVEVVKGLILENKIVDYRDFFEETCYRLENLKNEIESNRNNDKLDFYNEPKETSKKVYSPKDEDRCRDVILRRLSDKYIDILCTSEKLEADNRADLNIKYKSNIEYEVQIECKKDKHRKLYESINNQLIKLYLEDKVEYGIYLIFYFGEKRKNKQYMFNKLEKGIQEEYKNKIKVICIDLTVIKKV</sequence>
<dbReference type="RefSeq" id="WP_072712529.1">
    <property type="nucleotide sequence ID" value="NZ_CP016796.1"/>
</dbReference>
<gene>
    <name evidence="1" type="ORF">F7310_06055</name>
</gene>